<evidence type="ECO:0000259" key="5">
    <source>
        <dbReference type="PROSITE" id="PS50893"/>
    </source>
</evidence>
<dbReference type="Gene3D" id="3.40.50.300">
    <property type="entry name" value="P-loop containing nucleotide triphosphate hydrolases"/>
    <property type="match status" value="2"/>
</dbReference>
<dbReference type="Pfam" id="PF00005">
    <property type="entry name" value="ABC_tran"/>
    <property type="match status" value="2"/>
</dbReference>
<comment type="similarity">
    <text evidence="1">Belongs to the ABC transporter superfamily.</text>
</comment>
<dbReference type="GO" id="GO:0016887">
    <property type="term" value="F:ATP hydrolysis activity"/>
    <property type="evidence" value="ECO:0007669"/>
    <property type="project" value="InterPro"/>
</dbReference>
<dbReference type="InterPro" id="IPR050095">
    <property type="entry name" value="ECF_ABC_transporter_ATP-bd"/>
</dbReference>
<dbReference type="GO" id="GO:0042626">
    <property type="term" value="F:ATPase-coupled transmembrane transporter activity"/>
    <property type="evidence" value="ECO:0007669"/>
    <property type="project" value="TreeGrafter"/>
</dbReference>
<keyword evidence="2" id="KW-0813">Transport</keyword>
<dbReference type="InterPro" id="IPR003439">
    <property type="entry name" value="ABC_transporter-like_ATP-bd"/>
</dbReference>
<sequence>MRRTGPCVMGDSSVPVSAPTQREAVAIEGREPPVAAIDTRGAWAEFASGDGVGPVSFSLAPGERMLVLGPSGSGKSTLLRMLHGAVPHAIAAETGGSVRLVGRDVGAVTVAGLADVLGVVAQDPESGVCLPDVDDEVAFPLENLSVDPASIGPSVDAALEMAGARHLAGRRTGELSGGELQRIALAAAVAATPEVLLLDEPTSMLDAEGIDAVRAAIDSACVTTGASCVLVEHRLDELAGDAGIEALPNRWLVIGRDGRVRFDGPARELKAETARELIRDGCWVPLELELPALLGASDAAGLADRLRSLASTEAAAGDSGEDVGGASRAGAAAGVAAGGTFRRPTAALRAASVSVARGPRRARATVVAGVDLELRTGEVVALVGANGTGKSSLLACLAGLERPAAGTVTGPRAGMVFQHPEHQFAATTVRAELAHGLPTGQHTDARVDEQLRRFDLDDLADRQPHRLSGGQQRRVSLAAMLLHDRAFLLADEPTFGLDRRAQIGAMRALVAAAEEGRGVCFSSHDLRAVAAYADRVVVLGEGRVLADTTPARLVRDHRLLERARLRLPRLLRWLAEPGGVLGERDPDASNGVPRILRALDDLALALAGDAA</sequence>
<evidence type="ECO:0000256" key="1">
    <source>
        <dbReference type="ARBA" id="ARBA00005417"/>
    </source>
</evidence>
<dbReference type="InterPro" id="IPR003593">
    <property type="entry name" value="AAA+_ATPase"/>
</dbReference>
<comment type="caution">
    <text evidence="6">The sequence shown here is derived from an EMBL/GenBank/DDBJ whole genome shotgun (WGS) entry which is preliminary data.</text>
</comment>
<evidence type="ECO:0000256" key="4">
    <source>
        <dbReference type="ARBA" id="ARBA00022840"/>
    </source>
</evidence>
<protein>
    <submittedName>
        <fullName evidence="6">ATP-binding cassette domain-containing protein</fullName>
    </submittedName>
</protein>
<dbReference type="PANTHER" id="PTHR43553">
    <property type="entry name" value="HEAVY METAL TRANSPORTER"/>
    <property type="match status" value="1"/>
</dbReference>
<dbReference type="OrthoDB" id="501320at2"/>
<dbReference type="PROSITE" id="PS00211">
    <property type="entry name" value="ABC_TRANSPORTER_1"/>
    <property type="match status" value="2"/>
</dbReference>
<dbReference type="AlphaFoldDB" id="A0A6H9WN76"/>
<dbReference type="Proteomes" id="UP000431744">
    <property type="component" value="Unassembled WGS sequence"/>
</dbReference>
<proteinExistence type="inferred from homology"/>
<accession>A0A6H9WN76</accession>
<feature type="domain" description="ABC transporter" evidence="5">
    <location>
        <begin position="37"/>
        <end position="282"/>
    </location>
</feature>
<keyword evidence="7" id="KW-1185">Reference proteome</keyword>
<dbReference type="InterPro" id="IPR017871">
    <property type="entry name" value="ABC_transporter-like_CS"/>
</dbReference>
<dbReference type="GO" id="GO:0005524">
    <property type="term" value="F:ATP binding"/>
    <property type="evidence" value="ECO:0007669"/>
    <property type="project" value="UniProtKB-KW"/>
</dbReference>
<reference evidence="6 7" key="1">
    <citation type="submission" date="2019-09" db="EMBL/GenBank/DDBJ databases">
        <title>Phylogeny of genus Pseudoclavibacter and closely related genus.</title>
        <authorList>
            <person name="Li Y."/>
        </authorList>
    </citation>
    <scope>NUCLEOTIDE SEQUENCE [LARGE SCALE GENOMIC DNA]</scope>
    <source>
        <strain evidence="6 7">EGI 60007</strain>
    </source>
</reference>
<organism evidence="6 7">
    <name type="scientific">Pseudoclavibacter endophyticus</name>
    <dbReference type="NCBI Taxonomy" id="1778590"/>
    <lineage>
        <taxon>Bacteria</taxon>
        <taxon>Bacillati</taxon>
        <taxon>Actinomycetota</taxon>
        <taxon>Actinomycetes</taxon>
        <taxon>Micrococcales</taxon>
        <taxon>Microbacteriaceae</taxon>
        <taxon>Pseudoclavibacter</taxon>
    </lineage>
</organism>
<evidence type="ECO:0000313" key="7">
    <source>
        <dbReference type="Proteomes" id="UP000431744"/>
    </source>
</evidence>
<evidence type="ECO:0000256" key="2">
    <source>
        <dbReference type="ARBA" id="ARBA00022448"/>
    </source>
</evidence>
<dbReference type="SMART" id="SM00382">
    <property type="entry name" value="AAA"/>
    <property type="match status" value="2"/>
</dbReference>
<dbReference type="EMBL" id="WBJY01000001">
    <property type="protein sequence ID" value="KAB1650326.1"/>
    <property type="molecule type" value="Genomic_DNA"/>
</dbReference>
<dbReference type="PROSITE" id="PS50893">
    <property type="entry name" value="ABC_TRANSPORTER_2"/>
    <property type="match status" value="2"/>
</dbReference>
<dbReference type="SUPFAM" id="SSF52540">
    <property type="entry name" value="P-loop containing nucleoside triphosphate hydrolases"/>
    <property type="match status" value="2"/>
</dbReference>
<dbReference type="InterPro" id="IPR027417">
    <property type="entry name" value="P-loop_NTPase"/>
</dbReference>
<keyword evidence="4 6" id="KW-0067">ATP-binding</keyword>
<evidence type="ECO:0000313" key="6">
    <source>
        <dbReference type="EMBL" id="KAB1650326.1"/>
    </source>
</evidence>
<dbReference type="CDD" id="cd03225">
    <property type="entry name" value="ABC_cobalt_CbiO_domain1"/>
    <property type="match status" value="2"/>
</dbReference>
<dbReference type="InterPro" id="IPR015856">
    <property type="entry name" value="ABC_transpr_CbiO/EcfA_su"/>
</dbReference>
<name>A0A6H9WN76_9MICO</name>
<dbReference type="GO" id="GO:0043190">
    <property type="term" value="C:ATP-binding cassette (ABC) transporter complex"/>
    <property type="evidence" value="ECO:0007669"/>
    <property type="project" value="TreeGrafter"/>
</dbReference>
<gene>
    <name evidence="6" type="ORF">F8O04_09105</name>
</gene>
<dbReference type="PANTHER" id="PTHR43553:SF24">
    <property type="entry name" value="ENERGY-COUPLING FACTOR TRANSPORTER ATP-BINDING PROTEIN ECFA1"/>
    <property type="match status" value="1"/>
</dbReference>
<evidence type="ECO:0000256" key="3">
    <source>
        <dbReference type="ARBA" id="ARBA00022741"/>
    </source>
</evidence>
<feature type="domain" description="ABC transporter" evidence="5">
    <location>
        <begin position="348"/>
        <end position="566"/>
    </location>
</feature>
<keyword evidence="3" id="KW-0547">Nucleotide-binding</keyword>